<organism evidence="1 2">
    <name type="scientific">Fusobacterium ulcerans</name>
    <dbReference type="NCBI Taxonomy" id="861"/>
    <lineage>
        <taxon>Bacteria</taxon>
        <taxon>Fusobacteriati</taxon>
        <taxon>Fusobacteriota</taxon>
        <taxon>Fusobacteriia</taxon>
        <taxon>Fusobacteriales</taxon>
        <taxon>Fusobacteriaceae</taxon>
        <taxon>Fusobacterium</taxon>
    </lineage>
</organism>
<dbReference type="RefSeq" id="WP_005981453.1">
    <property type="nucleotide sequence ID" value="NZ_CABKNW010000005.1"/>
</dbReference>
<evidence type="ECO:0000313" key="1">
    <source>
        <dbReference type="EMBL" id="SQJ08839.1"/>
    </source>
</evidence>
<dbReference type="GeneID" id="78453536"/>
<name>A0AAX2JC77_9FUSO</name>
<proteinExistence type="predicted"/>
<dbReference type="EMBL" id="LS483487">
    <property type="protein sequence ID" value="SQJ08839.1"/>
    <property type="molecule type" value="Genomic_DNA"/>
</dbReference>
<dbReference type="Proteomes" id="UP000249008">
    <property type="component" value="Chromosome 1"/>
</dbReference>
<gene>
    <name evidence="1" type="ORF">NCTC12112_02251</name>
</gene>
<evidence type="ECO:0000313" key="2">
    <source>
        <dbReference type="Proteomes" id="UP000249008"/>
    </source>
</evidence>
<sequence>MNYNRIPHIFHDTKYALKLFEIVYEKHKRKKQMWQELNDFKDYTKLSGRALDHFGGNYKVFREGLTDLEYIKKIKFELTLVSFIGNIEDLKNMLAFYFKRDPEEFTVLEATGKILLTVPDTLDVEEVKKVVKRIKSAGVGFLIDFEVYIIDFTLADLTEKELTELTEIKLARGDEV</sequence>
<dbReference type="AlphaFoldDB" id="A0AAX2JC77"/>
<protein>
    <submittedName>
        <fullName evidence="1">Uncharacterized protein</fullName>
    </submittedName>
</protein>
<reference evidence="1 2" key="1">
    <citation type="submission" date="2018-06" db="EMBL/GenBank/DDBJ databases">
        <authorList>
            <consortium name="Pathogen Informatics"/>
            <person name="Doyle S."/>
        </authorList>
    </citation>
    <scope>NUCLEOTIDE SEQUENCE [LARGE SCALE GENOMIC DNA]</scope>
    <source>
        <strain evidence="1 2">NCTC12112</strain>
    </source>
</reference>
<dbReference type="KEGG" id="ful:C4N20_01865"/>
<accession>A0AAX2JC77</accession>